<dbReference type="AlphaFoldDB" id="A0A7M1R5H5"/>
<evidence type="ECO:0000259" key="2">
    <source>
        <dbReference type="Pfam" id="PF00128"/>
    </source>
</evidence>
<name>A0A7M1R5H5_9ACTO</name>
<feature type="compositionally biased region" description="Polar residues" evidence="1">
    <location>
        <begin position="88"/>
        <end position="102"/>
    </location>
</feature>
<dbReference type="EMBL" id="CP063212">
    <property type="protein sequence ID" value="QOR48735.1"/>
    <property type="molecule type" value="Genomic_DNA"/>
</dbReference>
<evidence type="ECO:0000313" key="3">
    <source>
        <dbReference type="EMBL" id="QOR48735.1"/>
    </source>
</evidence>
<dbReference type="Pfam" id="PF00128">
    <property type="entry name" value="Alpha-amylase"/>
    <property type="match status" value="1"/>
</dbReference>
<gene>
    <name evidence="3" type="ORF">INS90_04250</name>
</gene>
<organism evidence="3 4">
    <name type="scientific">Trueperella pecoris</name>
    <dbReference type="NCBI Taxonomy" id="2733571"/>
    <lineage>
        <taxon>Bacteria</taxon>
        <taxon>Bacillati</taxon>
        <taxon>Actinomycetota</taxon>
        <taxon>Actinomycetes</taxon>
        <taxon>Actinomycetales</taxon>
        <taxon>Actinomycetaceae</taxon>
        <taxon>Trueperella</taxon>
    </lineage>
</organism>
<dbReference type="PANTHER" id="PTHR10357:SF209">
    <property type="entry name" value="PERIPLASMIC ALPHA-AMYLASE"/>
    <property type="match status" value="1"/>
</dbReference>
<protein>
    <recommendedName>
        <fullName evidence="2">Glycosyl hydrolase family 13 catalytic domain-containing protein</fullName>
    </recommendedName>
</protein>
<proteinExistence type="predicted"/>
<feature type="domain" description="Glycosyl hydrolase family 13 catalytic" evidence="2">
    <location>
        <begin position="2"/>
        <end position="66"/>
    </location>
</feature>
<feature type="region of interest" description="Disordered" evidence="1">
    <location>
        <begin position="86"/>
        <end position="130"/>
    </location>
</feature>
<reference evidence="3 4" key="1">
    <citation type="submission" date="2020-10" db="EMBL/GenBank/DDBJ databases">
        <title>Trueperella pecoris sp. nov. isolated from bovine and porcine specimens.</title>
        <authorList>
            <person name="Schoenecker L."/>
            <person name="Schnydrig P."/>
            <person name="Brodard I."/>
            <person name="Thomann A."/>
            <person name="Hemphill A."/>
            <person name="Rodriguez-Campos S."/>
            <person name="Perreten V."/>
            <person name="Jores J."/>
            <person name="Kittl S."/>
        </authorList>
    </citation>
    <scope>NUCLEOTIDE SEQUENCE [LARGE SCALE GENOMIC DNA]</scope>
    <source>
        <strain evidence="3 4">19OD0592</strain>
    </source>
</reference>
<dbReference type="GO" id="GO:0005975">
    <property type="term" value="P:carbohydrate metabolic process"/>
    <property type="evidence" value="ECO:0007669"/>
    <property type="project" value="InterPro"/>
</dbReference>
<dbReference type="Gene3D" id="3.20.20.80">
    <property type="entry name" value="Glycosidases"/>
    <property type="match status" value="1"/>
</dbReference>
<dbReference type="Proteomes" id="UP000594961">
    <property type="component" value="Chromosome"/>
</dbReference>
<dbReference type="InterPro" id="IPR017853">
    <property type="entry name" value="GH"/>
</dbReference>
<dbReference type="InterPro" id="IPR006047">
    <property type="entry name" value="GH13_cat_dom"/>
</dbReference>
<evidence type="ECO:0000313" key="4">
    <source>
        <dbReference type="Proteomes" id="UP000594961"/>
    </source>
</evidence>
<dbReference type="PANTHER" id="PTHR10357">
    <property type="entry name" value="ALPHA-AMYLASE FAMILY MEMBER"/>
    <property type="match status" value="1"/>
</dbReference>
<evidence type="ECO:0000256" key="1">
    <source>
        <dbReference type="SAM" id="MobiDB-lite"/>
    </source>
</evidence>
<dbReference type="SUPFAM" id="SSF51445">
    <property type="entry name" value="(Trans)glycosidases"/>
    <property type="match status" value="1"/>
</dbReference>
<accession>A0A7M1R5H5</accession>
<sequence>MTDFTQIDPHFGTNQELNDFIAAAHERGMKVYFDIIANHTADVIYYAGLENQNPPYVYKKDNPYKDKNGQPFDPAQYARADNFPEMNAANSSFPRRSGNPSGHGTREVPRLAQRSDSLPQLRIRRKVAVG</sequence>